<dbReference type="InterPro" id="IPR004176">
    <property type="entry name" value="Clp_R_N"/>
</dbReference>
<keyword evidence="4" id="KW-1185">Reference proteome</keyword>
<dbReference type="Pfam" id="PF02861">
    <property type="entry name" value="Clp_N"/>
    <property type="match status" value="1"/>
</dbReference>
<comment type="caution">
    <text evidence="3">The sequence shown here is derived from an EMBL/GenBank/DDBJ whole genome shotgun (WGS) entry which is preliminary data.</text>
</comment>
<accession>A0A9W7M007</accession>
<dbReference type="OrthoDB" id="47330at2759"/>
<evidence type="ECO:0000313" key="3">
    <source>
        <dbReference type="EMBL" id="GMI82566.1"/>
    </source>
</evidence>
<evidence type="ECO:0000256" key="1">
    <source>
        <dbReference type="PROSITE-ProRule" id="PRU01251"/>
    </source>
</evidence>
<dbReference type="PANTHER" id="PTHR47016:SF5">
    <property type="entry name" value="CLP DOMAIN SUPERFAMILY PROTEIN"/>
    <property type="match status" value="1"/>
</dbReference>
<gene>
    <name evidence="3" type="ORF">HRI_001925900</name>
</gene>
<reference evidence="3" key="1">
    <citation type="submission" date="2023-05" db="EMBL/GenBank/DDBJ databases">
        <title>Genome and transcriptome analyses reveal genes involved in the formation of fine ridges on petal epidermal cells in Hibiscus trionum.</title>
        <authorList>
            <person name="Koshimizu S."/>
            <person name="Masuda S."/>
            <person name="Ishii T."/>
            <person name="Shirasu K."/>
            <person name="Hoshino A."/>
            <person name="Arita M."/>
        </authorList>
    </citation>
    <scope>NUCLEOTIDE SEQUENCE</scope>
    <source>
        <strain evidence="3">Hamamatsu line</strain>
    </source>
</reference>
<evidence type="ECO:0000313" key="4">
    <source>
        <dbReference type="Proteomes" id="UP001165190"/>
    </source>
</evidence>
<dbReference type="InterPro" id="IPR044217">
    <property type="entry name" value="CLPT1/2"/>
</dbReference>
<name>A0A9W7M007_HIBTR</name>
<dbReference type="PROSITE" id="PS51903">
    <property type="entry name" value="CLP_R"/>
    <property type="match status" value="1"/>
</dbReference>
<evidence type="ECO:0000259" key="2">
    <source>
        <dbReference type="PROSITE" id="PS51903"/>
    </source>
</evidence>
<dbReference type="AlphaFoldDB" id="A0A9W7M007"/>
<dbReference type="InterPro" id="IPR036628">
    <property type="entry name" value="Clp_N_dom_sf"/>
</dbReference>
<dbReference type="SUPFAM" id="SSF81923">
    <property type="entry name" value="Double Clp-N motif"/>
    <property type="match status" value="1"/>
</dbReference>
<keyword evidence="1" id="KW-0677">Repeat</keyword>
<sequence>MSSRLGRGIRCIAKAKFEGFTKTTLEAIMLAREEFRRLEYDYICKEQLLAGLIGEGTCVAAQVLKSMGITLEGIRKQVEKKSPRVCGFAAIWFLLTCVASDLVRSFEEARKLGHNYIGPEHILLGLLR</sequence>
<dbReference type="Gene3D" id="1.10.1780.10">
    <property type="entry name" value="Clp, N-terminal domain"/>
    <property type="match status" value="2"/>
</dbReference>
<proteinExistence type="predicted"/>
<dbReference type="Proteomes" id="UP001165190">
    <property type="component" value="Unassembled WGS sequence"/>
</dbReference>
<protein>
    <submittedName>
        <fullName evidence="3">ClpC2</fullName>
    </submittedName>
</protein>
<organism evidence="3 4">
    <name type="scientific">Hibiscus trionum</name>
    <name type="common">Flower of an hour</name>
    <dbReference type="NCBI Taxonomy" id="183268"/>
    <lineage>
        <taxon>Eukaryota</taxon>
        <taxon>Viridiplantae</taxon>
        <taxon>Streptophyta</taxon>
        <taxon>Embryophyta</taxon>
        <taxon>Tracheophyta</taxon>
        <taxon>Spermatophyta</taxon>
        <taxon>Magnoliopsida</taxon>
        <taxon>eudicotyledons</taxon>
        <taxon>Gunneridae</taxon>
        <taxon>Pentapetalae</taxon>
        <taxon>rosids</taxon>
        <taxon>malvids</taxon>
        <taxon>Malvales</taxon>
        <taxon>Malvaceae</taxon>
        <taxon>Malvoideae</taxon>
        <taxon>Hibiscus</taxon>
    </lineage>
</organism>
<dbReference type="EMBL" id="BSYR01000019">
    <property type="protein sequence ID" value="GMI82566.1"/>
    <property type="molecule type" value="Genomic_DNA"/>
</dbReference>
<dbReference type="PANTHER" id="PTHR47016">
    <property type="entry name" value="ATP-DEPENDENT CLP PROTEASE ATP-BINDING SUBUNIT CLPT1, CHLOROPLASTIC"/>
    <property type="match status" value="1"/>
</dbReference>
<feature type="domain" description="Clp R" evidence="2">
    <location>
        <begin position="17"/>
        <end position="128"/>
    </location>
</feature>